<dbReference type="InterPro" id="IPR042089">
    <property type="entry name" value="Peptidase_M13_dom_2"/>
</dbReference>
<reference evidence="4 5" key="1">
    <citation type="submission" date="2016-06" db="UniProtKB">
        <authorList>
            <consortium name="WormBaseParasite"/>
        </authorList>
    </citation>
    <scope>IDENTIFICATION</scope>
</reference>
<dbReference type="WBParaSite" id="GPUH_0001423001-mRNA-1">
    <property type="protein sequence ID" value="GPUH_0001423001-mRNA-1"/>
    <property type="gene ID" value="GPUH_0001423001"/>
</dbReference>
<evidence type="ECO:0000313" key="3">
    <source>
        <dbReference type="Proteomes" id="UP000271098"/>
    </source>
</evidence>
<evidence type="ECO:0000313" key="1">
    <source>
        <dbReference type="EMBL" id="VDN23776.1"/>
    </source>
</evidence>
<proteinExistence type="predicted"/>
<gene>
    <name evidence="1" type="ORF">GPUH_LOCUS14212</name>
    <name evidence="2" type="ORF">GPUH_LOCUS14757</name>
</gene>
<dbReference type="AlphaFoldDB" id="A0A183E1B6"/>
<name>A0A183E1B6_9BILA</name>
<dbReference type="EMBL" id="UYRT01081024">
    <property type="protein sequence ID" value="VDN23776.1"/>
    <property type="molecule type" value="Genomic_DNA"/>
</dbReference>
<accession>A0A183E1B6</accession>
<evidence type="ECO:0000313" key="5">
    <source>
        <dbReference type="WBParaSite" id="GPUH_0001477601-mRNA-1"/>
    </source>
</evidence>
<sequence length="52" mass="6101">MFSKHLDAYKKYQLEVVKLLLADANVTYDLQELICDLDEVIIFETEFARVCC</sequence>
<organism evidence="5">
    <name type="scientific">Gongylonema pulchrum</name>
    <dbReference type="NCBI Taxonomy" id="637853"/>
    <lineage>
        <taxon>Eukaryota</taxon>
        <taxon>Metazoa</taxon>
        <taxon>Ecdysozoa</taxon>
        <taxon>Nematoda</taxon>
        <taxon>Chromadorea</taxon>
        <taxon>Rhabditida</taxon>
        <taxon>Spirurina</taxon>
        <taxon>Spiruromorpha</taxon>
        <taxon>Spiruroidea</taxon>
        <taxon>Gongylonematidae</taxon>
        <taxon>Gongylonema</taxon>
    </lineage>
</organism>
<dbReference type="OrthoDB" id="5847640at2759"/>
<reference evidence="1 3" key="2">
    <citation type="submission" date="2018-11" db="EMBL/GenBank/DDBJ databases">
        <authorList>
            <consortium name="Pathogen Informatics"/>
        </authorList>
    </citation>
    <scope>NUCLEOTIDE SEQUENCE [LARGE SCALE GENOMIC DNA]</scope>
</reference>
<evidence type="ECO:0000313" key="2">
    <source>
        <dbReference type="EMBL" id="VDN24717.1"/>
    </source>
</evidence>
<protein>
    <submittedName>
        <fullName evidence="4 5">DH domain-containing protein</fullName>
    </submittedName>
</protein>
<dbReference type="Proteomes" id="UP000271098">
    <property type="component" value="Unassembled WGS sequence"/>
</dbReference>
<evidence type="ECO:0000313" key="4">
    <source>
        <dbReference type="WBParaSite" id="GPUH_0001423001-mRNA-1"/>
    </source>
</evidence>
<dbReference type="Gene3D" id="1.10.1380.10">
    <property type="entry name" value="Neutral endopeptidase , domain2"/>
    <property type="match status" value="1"/>
</dbReference>
<keyword evidence="3" id="KW-1185">Reference proteome</keyword>
<dbReference type="EMBL" id="UYRT01081617">
    <property type="protein sequence ID" value="VDN24717.1"/>
    <property type="molecule type" value="Genomic_DNA"/>
</dbReference>
<dbReference type="WBParaSite" id="GPUH_0001477601-mRNA-1">
    <property type="protein sequence ID" value="GPUH_0001477601-mRNA-1"/>
    <property type="gene ID" value="GPUH_0001477601"/>
</dbReference>